<name>A0A1Z5JPY9_FISSO</name>
<dbReference type="InterPro" id="IPR010527">
    <property type="entry name" value="PSII_PsbU"/>
</dbReference>
<evidence type="ECO:0000256" key="6">
    <source>
        <dbReference type="SAM" id="SignalP"/>
    </source>
</evidence>
<evidence type="ECO:0000313" key="7">
    <source>
        <dbReference type="EMBL" id="GAX15841.1"/>
    </source>
</evidence>
<keyword evidence="4" id="KW-0472">Membrane</keyword>
<dbReference type="AlphaFoldDB" id="A0A1Z5JPY9"/>
<evidence type="ECO:0000313" key="8">
    <source>
        <dbReference type="Proteomes" id="UP000198406"/>
    </source>
</evidence>
<sequence length="161" mass="17743">MKIVLPIFALFFVMNAAQAFTAHLTRRPTDTSLDMERREFHEAILSIVAGVLAVPTVASAKPASTFFFDDELVQEPAQQNTGGKVDVNAAFVGDYMQFPGMFPHAAGKIASNGPYKTVKDIYKIEGLTDHDIAMFKKYQSELTANPPGRVFTERINARVST</sequence>
<evidence type="ECO:0000256" key="3">
    <source>
        <dbReference type="ARBA" id="ARBA00023078"/>
    </source>
</evidence>
<dbReference type="GO" id="GO:0015979">
    <property type="term" value="P:photosynthesis"/>
    <property type="evidence" value="ECO:0007669"/>
    <property type="project" value="InterPro"/>
</dbReference>
<dbReference type="GO" id="GO:0009523">
    <property type="term" value="C:photosystem II"/>
    <property type="evidence" value="ECO:0007669"/>
    <property type="project" value="InterPro"/>
</dbReference>
<dbReference type="InParanoid" id="A0A1Z5JPY9"/>
<dbReference type="GO" id="GO:0019898">
    <property type="term" value="C:extrinsic component of membrane"/>
    <property type="evidence" value="ECO:0007669"/>
    <property type="project" value="InterPro"/>
</dbReference>
<organism evidence="7 8">
    <name type="scientific">Fistulifera solaris</name>
    <name type="common">Oleaginous diatom</name>
    <dbReference type="NCBI Taxonomy" id="1519565"/>
    <lineage>
        <taxon>Eukaryota</taxon>
        <taxon>Sar</taxon>
        <taxon>Stramenopiles</taxon>
        <taxon>Ochrophyta</taxon>
        <taxon>Bacillariophyta</taxon>
        <taxon>Bacillariophyceae</taxon>
        <taxon>Bacillariophycidae</taxon>
        <taxon>Naviculales</taxon>
        <taxon>Naviculaceae</taxon>
        <taxon>Fistulifera</taxon>
    </lineage>
</organism>
<comment type="caution">
    <text evidence="7">The sequence shown here is derived from an EMBL/GenBank/DDBJ whole genome shotgun (WGS) entry which is preliminary data.</text>
</comment>
<evidence type="ECO:0000256" key="5">
    <source>
        <dbReference type="ARBA" id="ARBA00043089"/>
    </source>
</evidence>
<feature type="signal peptide" evidence="6">
    <location>
        <begin position="1"/>
        <end position="19"/>
    </location>
</feature>
<keyword evidence="8" id="KW-1185">Reference proteome</keyword>
<dbReference type="Pfam" id="PF06514">
    <property type="entry name" value="PsbU"/>
    <property type="match status" value="1"/>
</dbReference>
<dbReference type="Gene3D" id="1.10.150.320">
    <property type="entry name" value="Photosystem II 12 kDa extrinsic protein"/>
    <property type="match status" value="1"/>
</dbReference>
<reference evidence="7 8" key="1">
    <citation type="journal article" date="2015" name="Plant Cell">
        <title>Oil accumulation by the oleaginous diatom Fistulifera solaris as revealed by the genome and transcriptome.</title>
        <authorList>
            <person name="Tanaka T."/>
            <person name="Maeda Y."/>
            <person name="Veluchamy A."/>
            <person name="Tanaka M."/>
            <person name="Abida H."/>
            <person name="Marechal E."/>
            <person name="Bowler C."/>
            <person name="Muto M."/>
            <person name="Sunaga Y."/>
            <person name="Tanaka M."/>
            <person name="Yoshino T."/>
            <person name="Taniguchi T."/>
            <person name="Fukuda Y."/>
            <person name="Nemoto M."/>
            <person name="Matsumoto M."/>
            <person name="Wong P.S."/>
            <person name="Aburatani S."/>
            <person name="Fujibuchi W."/>
        </authorList>
    </citation>
    <scope>NUCLEOTIDE SEQUENCE [LARGE SCALE GENOMIC DNA]</scope>
    <source>
        <strain evidence="7 8">JPCC DA0580</strain>
    </source>
</reference>
<dbReference type="OrthoDB" id="191591at2759"/>
<comment type="similarity">
    <text evidence="2">Belongs to the PsbU family.</text>
</comment>
<proteinExistence type="inferred from homology"/>
<dbReference type="SUPFAM" id="SSF81585">
    <property type="entry name" value="PsbU/PolX domain-like"/>
    <property type="match status" value="1"/>
</dbReference>
<comment type="subcellular location">
    <subcellularLocation>
        <location evidence="1">Membrane</location>
        <topology evidence="1">Peripheral membrane protein</topology>
    </subcellularLocation>
</comment>
<keyword evidence="6" id="KW-0732">Signal</keyword>
<dbReference type="Proteomes" id="UP000198406">
    <property type="component" value="Unassembled WGS sequence"/>
</dbReference>
<evidence type="ECO:0000256" key="1">
    <source>
        <dbReference type="ARBA" id="ARBA00004170"/>
    </source>
</evidence>
<evidence type="ECO:0000256" key="2">
    <source>
        <dbReference type="ARBA" id="ARBA00010827"/>
    </source>
</evidence>
<dbReference type="GO" id="GO:0042549">
    <property type="term" value="P:photosystem II stabilization"/>
    <property type="evidence" value="ECO:0007669"/>
    <property type="project" value="InterPro"/>
</dbReference>
<feature type="chain" id="PRO_5012396579" description="Photosystem II 12 kDa extrinsic protein" evidence="6">
    <location>
        <begin position="20"/>
        <end position="161"/>
    </location>
</feature>
<accession>A0A1Z5JPY9</accession>
<dbReference type="EMBL" id="BDSP01000097">
    <property type="protein sequence ID" value="GAX15841.1"/>
    <property type="molecule type" value="Genomic_DNA"/>
</dbReference>
<protein>
    <recommendedName>
        <fullName evidence="5">Photosystem II 12 kDa extrinsic protein</fullName>
    </recommendedName>
</protein>
<evidence type="ECO:0000256" key="4">
    <source>
        <dbReference type="ARBA" id="ARBA00023136"/>
    </source>
</evidence>
<gene>
    <name evidence="7" type="ORF">FisN_2Lh438</name>
</gene>
<keyword evidence="3" id="KW-0793">Thylakoid</keyword>